<dbReference type="Gene3D" id="3.20.20.190">
    <property type="entry name" value="Phosphatidylinositol (PI) phosphodiesterase"/>
    <property type="match status" value="1"/>
</dbReference>
<dbReference type="Proteomes" id="UP000027821">
    <property type="component" value="Unassembled WGS sequence"/>
</dbReference>
<organism evidence="2 3">
    <name type="scientific">Anditalea andensis</name>
    <dbReference type="NCBI Taxonomy" id="1048983"/>
    <lineage>
        <taxon>Bacteria</taxon>
        <taxon>Pseudomonadati</taxon>
        <taxon>Bacteroidota</taxon>
        <taxon>Cytophagia</taxon>
        <taxon>Cytophagales</taxon>
        <taxon>Cytophagaceae</taxon>
        <taxon>Anditalea</taxon>
    </lineage>
</organism>
<dbReference type="Pfam" id="PF03009">
    <property type="entry name" value="GDPD"/>
    <property type="match status" value="1"/>
</dbReference>
<keyword evidence="3" id="KW-1185">Reference proteome</keyword>
<dbReference type="AlphaFoldDB" id="A0A074KZF3"/>
<dbReference type="GO" id="GO:0006629">
    <property type="term" value="P:lipid metabolic process"/>
    <property type="evidence" value="ECO:0007669"/>
    <property type="project" value="InterPro"/>
</dbReference>
<dbReference type="eggNOG" id="COG0584">
    <property type="taxonomic scope" value="Bacteria"/>
</dbReference>
<dbReference type="InterPro" id="IPR030395">
    <property type="entry name" value="GP_PDE_dom"/>
</dbReference>
<dbReference type="PANTHER" id="PTHR46211">
    <property type="entry name" value="GLYCEROPHOSPHORYL DIESTER PHOSPHODIESTERASE"/>
    <property type="match status" value="1"/>
</dbReference>
<dbReference type="SUPFAM" id="SSF51695">
    <property type="entry name" value="PLC-like phosphodiesterases"/>
    <property type="match status" value="1"/>
</dbReference>
<dbReference type="OrthoDB" id="384721at2"/>
<feature type="domain" description="GP-PDE" evidence="1">
    <location>
        <begin position="32"/>
        <end position="261"/>
    </location>
</feature>
<proteinExistence type="predicted"/>
<name>A0A074KZF3_9BACT</name>
<reference evidence="2 3" key="1">
    <citation type="submission" date="2014-04" db="EMBL/GenBank/DDBJ databases">
        <title>Characterization and application of a salt tolerant electro-active bacterium.</title>
        <authorList>
            <person name="Yang L."/>
            <person name="Wei S."/>
            <person name="Tay Q.X.M."/>
        </authorList>
    </citation>
    <scope>NUCLEOTIDE SEQUENCE [LARGE SCALE GENOMIC DNA]</scope>
    <source>
        <strain evidence="2 3">LY1</strain>
    </source>
</reference>
<protein>
    <submittedName>
        <fullName evidence="2">Glycerophosphodiester phosphodiesterase</fullName>
    </submittedName>
</protein>
<dbReference type="PANTHER" id="PTHR46211:SF1">
    <property type="entry name" value="GLYCEROPHOSPHODIESTER PHOSPHODIESTERASE, CYTOPLASMIC"/>
    <property type="match status" value="1"/>
</dbReference>
<dbReference type="RefSeq" id="WP_035070152.1">
    <property type="nucleotide sequence ID" value="NZ_JMIH01000013.1"/>
</dbReference>
<comment type="caution">
    <text evidence="2">The sequence shown here is derived from an EMBL/GenBank/DDBJ whole genome shotgun (WGS) entry which is preliminary data.</text>
</comment>
<gene>
    <name evidence="2" type="ORF">EL17_02195</name>
</gene>
<sequence>MKYFAISLILTFSNIFLSHPVHMVKDEAFHTNKIIAHRGAWKAKNLPQNSIASLEEAIRLGCEGSEFDVWMTMDSVLVVNHDADFYGMPIESSTYKALLEKKHPNGEQIPTVEKYLKKGMEQNGTKLIMELKTSTVSKERSLSLAKNAVKLVKDLGAEKWVDYIAFDYDMCEKIIAEDHNANVAYLYGNKSPEELKKAGFFGLDYHFSIFRKNPQWINEAHDLGLTVNAWTVNKEEDMQWLLDQQVRFISTDEPELLFKLINNSNLRM</sequence>
<evidence type="ECO:0000313" key="3">
    <source>
        <dbReference type="Proteomes" id="UP000027821"/>
    </source>
</evidence>
<dbReference type="InterPro" id="IPR017946">
    <property type="entry name" value="PLC-like_Pdiesterase_TIM-brl"/>
</dbReference>
<accession>A0A074KZF3</accession>
<evidence type="ECO:0000313" key="2">
    <source>
        <dbReference type="EMBL" id="KEO75371.1"/>
    </source>
</evidence>
<dbReference type="STRING" id="1048983.EL17_02195"/>
<dbReference type="EMBL" id="JMIH01000013">
    <property type="protein sequence ID" value="KEO75371.1"/>
    <property type="molecule type" value="Genomic_DNA"/>
</dbReference>
<dbReference type="PROSITE" id="PS51704">
    <property type="entry name" value="GP_PDE"/>
    <property type="match status" value="1"/>
</dbReference>
<evidence type="ECO:0000259" key="1">
    <source>
        <dbReference type="PROSITE" id="PS51704"/>
    </source>
</evidence>
<dbReference type="GO" id="GO:0008081">
    <property type="term" value="F:phosphoric diester hydrolase activity"/>
    <property type="evidence" value="ECO:0007669"/>
    <property type="project" value="InterPro"/>
</dbReference>